<sequence>MSSQVTTNLDTAEEIAAKDAATVSIQMDRVVASMVIGARNAIGHVPQMMKMEHHVTVMETANRNLVNACAMSNGEATTVVGPALLGWFGEECSTSMVDLPPESDIVTCSVRATSITNFEGATYHMKNEGIYRITDNSKVDIQMSHRREDSSAINYDAVAFALEGVGVTIRHNLNYQSLVHINGQREPLDEMYQLENVLTLERSSLTEYQFVSLNTNISVTVMASTINVDVSISKSECCNIELGLCGTCSTFCSEITQVSSKTGSNYGSILGVHDATKDSQLSDPSEVIFYGSDPGYNSPSGGYGLHFIDATAVADQVALSATQFTTIAFYVKTCGQGCGGTVLSYSCQFTFSLSTVTGYFSLHFNDVTFETDLVVTPDAWQQLCLVFDRTTLLLDVYVIDPESRLIRRTWQATGDIFPENGSLGFGVWLPPPLGSGSVPAGSFIGTLDNVRVWERYFDTNAVLSLSTTLPAPSEGLNYHWSFDEGEGSETSDSVGGVKIPLTMMGSNRPEWVLSDAPVPPITPPNVPSESAENAPAWMKSFCSDIIESGPLQKHCPLGDSVRLRYYQQCLDDVLQTGSTDAAVRAVIDLSDLCESTLGLSFWPAQSLCNQFGDEPFPVWIGDDCSKKCLFGSRHRIDINVCVCNRGYWGTMCESVCPGGSVAPCNNVGICNNKTGQCNCPFNWRGDDCSECASGFSGESCAVSSMYPEDALQISDRLSVVTTFSQLTTLSGVNFYHNVVGEYYLIVISEARLIIQAKFVRCYDGYSCIKYIGIRFGDDTHGYGHITLGGPSTFDGMIRVSINNKSTDLSSVIEFGQTGYRLVRLSFQEIGFYGPDNFQAIIRVQATYLIINTHVPSELCGIASGLLVGGCCDESTTPDVLVPLPSGLCTLSSLIQESSASDDSSHSFPRDVGVEFRNLCNHDEISEKEVALYVDQWKVPECDTIILYPHTAERVQSESSFTLYFNETAIYTRHPLLLGEADGDISLEFFIKPGDAASLDGVVLSFAHTVDFAISVQRRVSVFVGKESYLTDLMPPLNSWCKIVLTYKDNGDASLYLLPSEGVVNRFDVIIQAGLFKSPGHLSLGLWQPGSNINGQHTMPSFAGAVDGLRVWSRVISPAEIPALWNKRIPDDTDGLSHHWRFDEGSGKVARDSIGGIELVMPGDPWQTCQWLPSDAPAEDTESTLPGSPIFKNATLQENAENLCDRLLHHGPLASNCCSLPVGISDSYFMLCLETIAASGNLEDGYLIAFGFADICQVALSFSKWPGLPLCDEAPKLRAGTQCRQSCVFGELTHFQEQDDCICYDGFTGKNCSDVCPGGELLPCNHHGLCQLDGRCTCEGNWDGDNQCSVCSDNWYGTDCTLRVGSGTNVHRVHYTSSVSAYCYYTVYDDISFYFGTVGEFWLISSSTLSIQIRQVPCYTHATCVNAIALRLPSEDTLVIHAPYTVGSSAVMWHNDVILDVDWTIINIDTHWYMEVVSQKLMVLRDRNDANLAIFVRMVDVYLAVSTVVSPEVCQNVQGLFGNCDGSAGNDLWDVPPTNTSQHDINTAVAETWRVSVDESLFIHDYKFHHEVLMPSGGVYSLLLDNTGARSNPVTFNDGRKTVVDFTIDFNILMKANGGVILSMGNNSSFSIISDTTVMIFVSGIYYDTGISLSVGMWYRLVTVVSGKELTVYCQNGEVVYSYTAMLHHACYLEEHSLMSLGQWLPTPSDGTIRLDNPFFGEIDEFRIWDEAIPPAFLQISENNSFFPNINEVAPLILYKFDSVVDSTIPDLLSDNRLVYPSDPWPRPSLTFSSADMDLFIDPPFQRNSMNETFDAVVTEVCSRLFWTRFTSQCSGLTHDVLVFYFLSCQRMCSTSNNLNQGFVTLMTVSDLCAITRSPANNPNVYCILLKTLQLPEMYLEDCDACVFGNTEDQDTCLCQPGFTGVNCDRVCPGGILNPCSGNGVCRQDGTCLCNANLRGDACTTCRENWMGKDCTVPKGGLYEMTGRKNLYPRASLEGFLYTFEAAGIYLTTLGYYTLLVTMNGDLKIDIRYSYCGWGDRFVTCYDLVIIEHDKHELMLRAPLDDLNLEPYIWVDKELVEVDKKKKITSQFIISVHTAVQYKVEIKKYKLDLIITSNRRNLDVQFLSEKKFCDDYYTNGILGSCKTVESIGPLNCTELNTGGKSSSKKASKSKTKSKEETWTCWTEASQEDVDLFTGVHHHQISFGINYEKSWLLQSVGLQGFYLLFSNSELSTSPMHWGTEGFTLEIFASIHTYGGVLWSYGTKEDSVVVIADEDGIRISSRGIAHQTKLQLTQSVWQAISFVWRPFHGILEVYTFDTDDIATVRAVELHSMAFNDGGIFAVGHSCCDATLPGLKGAINEMRVWNRETNPSMLSQSLYFPAQASNPDLIHLWTFNEGTGQLAHDLVGENDFVFPDWKRPSWRVISDKQDDHVKLPLHIQDFTQQTLGEQALEKCSSIFKQGDFYESCLDIGNSLFSTHFTKCLEDIWAQQDLDASIESAISCAELCYLEHNSKRQWGDQFFCREFGDRDIPDWMVHKCKGASKGSGSKQQQGKASAAEGDANSKTTSKESPGGDAAEDKDEGRRKKKSAERQIEVELDANHAFEASNLVAVDVHDEDREKRSRNVRNSEELPENHLHFSLGYGGYILVAFVTAFCLVLTSIVYYHVKFQGREEAAIVQP</sequence>
<evidence type="ECO:0000256" key="1">
    <source>
        <dbReference type="ARBA" id="ARBA00022729"/>
    </source>
</evidence>
<dbReference type="CDD" id="cd00055">
    <property type="entry name" value="EGF_Lam"/>
    <property type="match status" value="1"/>
</dbReference>
<dbReference type="InterPro" id="IPR013320">
    <property type="entry name" value="ConA-like_dom_sf"/>
</dbReference>
<organism evidence="8 9">
    <name type="scientific">Stichopus japonicus</name>
    <name type="common">Sea cucumber</name>
    <dbReference type="NCBI Taxonomy" id="307972"/>
    <lineage>
        <taxon>Eukaryota</taxon>
        <taxon>Metazoa</taxon>
        <taxon>Echinodermata</taxon>
        <taxon>Eleutherozoa</taxon>
        <taxon>Echinozoa</taxon>
        <taxon>Holothuroidea</taxon>
        <taxon>Aspidochirotacea</taxon>
        <taxon>Aspidochirotida</taxon>
        <taxon>Stichopodidae</taxon>
        <taxon>Apostichopus</taxon>
    </lineage>
</organism>
<feature type="region of interest" description="Disordered" evidence="4">
    <location>
        <begin position="2541"/>
        <end position="2592"/>
    </location>
</feature>
<reference evidence="8 9" key="1">
    <citation type="journal article" date="2017" name="PLoS Biol.">
        <title>The sea cucumber genome provides insights into morphological evolution and visceral regeneration.</title>
        <authorList>
            <person name="Zhang X."/>
            <person name="Sun L."/>
            <person name="Yuan J."/>
            <person name="Sun Y."/>
            <person name="Gao Y."/>
            <person name="Zhang L."/>
            <person name="Li S."/>
            <person name="Dai H."/>
            <person name="Hamel J.F."/>
            <person name="Liu C."/>
            <person name="Yu Y."/>
            <person name="Liu S."/>
            <person name="Lin W."/>
            <person name="Guo K."/>
            <person name="Jin S."/>
            <person name="Xu P."/>
            <person name="Storey K.B."/>
            <person name="Huan P."/>
            <person name="Zhang T."/>
            <person name="Zhou Y."/>
            <person name="Zhang J."/>
            <person name="Lin C."/>
            <person name="Li X."/>
            <person name="Xing L."/>
            <person name="Huo D."/>
            <person name="Sun M."/>
            <person name="Wang L."/>
            <person name="Mercier A."/>
            <person name="Li F."/>
            <person name="Yang H."/>
            <person name="Xiang J."/>
        </authorList>
    </citation>
    <scope>NUCLEOTIDE SEQUENCE [LARGE SCALE GENOMIC DNA]</scope>
    <source>
        <strain evidence="8">Shaxun</strain>
        <tissue evidence="8">Muscle</tissue>
    </source>
</reference>
<dbReference type="InterPro" id="IPR001846">
    <property type="entry name" value="VWF_type-D"/>
</dbReference>
<protein>
    <submittedName>
        <fullName evidence="8">Uncharacterized protein</fullName>
    </submittedName>
</protein>
<dbReference type="PANTHER" id="PTHR14949">
    <property type="entry name" value="EGF-LIKE-DOMAIN, MULTIPLE 7, 8"/>
    <property type="match status" value="1"/>
</dbReference>
<dbReference type="PROSITE" id="PS00022">
    <property type="entry name" value="EGF_1"/>
    <property type="match status" value="4"/>
</dbReference>
<feature type="disulfide bond" evidence="3">
    <location>
        <begin position="643"/>
        <end position="652"/>
    </location>
</feature>
<dbReference type="Proteomes" id="UP000230750">
    <property type="component" value="Unassembled WGS sequence"/>
</dbReference>
<comment type="caution">
    <text evidence="8">The sequence shown here is derived from an EMBL/GenBank/DDBJ whole genome shotgun (WGS) entry which is preliminary data.</text>
</comment>
<dbReference type="Gene3D" id="2.10.25.10">
    <property type="entry name" value="Laminin"/>
    <property type="match status" value="2"/>
</dbReference>
<dbReference type="InterPro" id="IPR050969">
    <property type="entry name" value="Dev_Signal_Modulators"/>
</dbReference>
<evidence type="ECO:0000256" key="2">
    <source>
        <dbReference type="ARBA" id="ARBA00023157"/>
    </source>
</evidence>
<keyword evidence="5" id="KW-0472">Membrane</keyword>
<dbReference type="STRING" id="307972.A0A2G8L4G1"/>
<feature type="domain" description="VWFD" evidence="7">
    <location>
        <begin position="1374"/>
        <end position="1560"/>
    </location>
</feature>
<dbReference type="InterPro" id="IPR000742">
    <property type="entry name" value="EGF"/>
</dbReference>
<evidence type="ECO:0000256" key="4">
    <source>
        <dbReference type="SAM" id="MobiDB-lite"/>
    </source>
</evidence>
<keyword evidence="5" id="KW-1133">Transmembrane helix</keyword>
<keyword evidence="5" id="KW-0812">Transmembrane</keyword>
<keyword evidence="2 3" id="KW-1015">Disulfide bond</keyword>
<feature type="transmembrane region" description="Helical" evidence="5">
    <location>
        <begin position="2643"/>
        <end position="2665"/>
    </location>
</feature>
<keyword evidence="9" id="KW-1185">Reference proteome</keyword>
<dbReference type="InterPro" id="IPR002049">
    <property type="entry name" value="LE_dom"/>
</dbReference>
<evidence type="ECO:0000256" key="5">
    <source>
        <dbReference type="SAM" id="Phobius"/>
    </source>
</evidence>
<dbReference type="Pfam" id="PF00094">
    <property type="entry name" value="VWD"/>
    <property type="match status" value="1"/>
</dbReference>
<dbReference type="SMART" id="SM00181">
    <property type="entry name" value="EGF"/>
    <property type="match status" value="6"/>
</dbReference>
<evidence type="ECO:0000259" key="6">
    <source>
        <dbReference type="PROSITE" id="PS50026"/>
    </source>
</evidence>
<dbReference type="SUPFAM" id="SSF49899">
    <property type="entry name" value="Concanavalin A-like lectins/glucanases"/>
    <property type="match status" value="4"/>
</dbReference>
<evidence type="ECO:0000259" key="7">
    <source>
        <dbReference type="PROSITE" id="PS51233"/>
    </source>
</evidence>
<dbReference type="PROSITE" id="PS50026">
    <property type="entry name" value="EGF_3"/>
    <property type="match status" value="1"/>
</dbReference>
<feature type="domain" description="EGF-like" evidence="6">
    <location>
        <begin position="620"/>
        <end position="653"/>
    </location>
</feature>
<evidence type="ECO:0000256" key="3">
    <source>
        <dbReference type="PROSITE-ProRule" id="PRU00076"/>
    </source>
</evidence>
<dbReference type="PROSITE" id="PS51233">
    <property type="entry name" value="VWFD"/>
    <property type="match status" value="1"/>
</dbReference>
<accession>A0A2G8L4G1</accession>
<proteinExistence type="predicted"/>
<dbReference type="EMBL" id="MRZV01000223">
    <property type="protein sequence ID" value="PIK55146.1"/>
    <property type="molecule type" value="Genomic_DNA"/>
</dbReference>
<name>A0A2G8L4G1_STIJA</name>
<feature type="compositionally biased region" description="Low complexity" evidence="4">
    <location>
        <begin position="2542"/>
        <end position="2558"/>
    </location>
</feature>
<dbReference type="SMART" id="SM00180">
    <property type="entry name" value="EGF_Lam"/>
    <property type="match status" value="2"/>
</dbReference>
<evidence type="ECO:0000313" key="9">
    <source>
        <dbReference type="Proteomes" id="UP000230750"/>
    </source>
</evidence>
<keyword evidence="3" id="KW-0245">EGF-like domain</keyword>
<evidence type="ECO:0000313" key="8">
    <source>
        <dbReference type="EMBL" id="PIK55146.1"/>
    </source>
</evidence>
<dbReference type="PROSITE" id="PS01248">
    <property type="entry name" value="EGF_LAM_1"/>
    <property type="match status" value="1"/>
</dbReference>
<comment type="caution">
    <text evidence="3">Lacks conserved residue(s) required for the propagation of feature annotation.</text>
</comment>
<dbReference type="OrthoDB" id="5975630at2759"/>
<gene>
    <name evidence="8" type="ORF">BSL78_07876</name>
</gene>
<dbReference type="PANTHER" id="PTHR14949:SF56">
    <property type="entry name" value="EGF-LIKE-DOMAIN, MULTIPLE 7"/>
    <property type="match status" value="1"/>
</dbReference>
<dbReference type="Gene3D" id="2.60.120.200">
    <property type="match status" value="4"/>
</dbReference>
<keyword evidence="1" id="KW-0732">Signal</keyword>